<gene>
    <name evidence="1" type="ORF">MHEC_07130</name>
</gene>
<dbReference type="AlphaFoldDB" id="A0A2G8B4S9"/>
<keyword evidence="2" id="KW-1185">Reference proteome</keyword>
<evidence type="ECO:0000313" key="2">
    <source>
        <dbReference type="Proteomes" id="UP000595446"/>
    </source>
</evidence>
<protein>
    <submittedName>
        <fullName evidence="1">Uncharacterized protein</fullName>
    </submittedName>
</protein>
<sequence>MHVKIEKAAGWLGLAGIGVFLVLFVFVAGFIPPYDPSATAAETAARYAENELRIRIGMAFMIFLAFPLFAPFFALLSRQVRRIEGYWGVMSVTQILLSVTFPFGFALCAIFATAAAYRPHANPDVTQALSDMFWLIFVGLVGPLITQVIILAFAVFIDKREVPSFPRWFGYFQIWYAVFGVPGAAIYVFHKGPLAWNGLFAFWIPLTVFCVWMIVTTVMLVKAVDVEAAERAANAAERKWEQAA</sequence>
<dbReference type="Proteomes" id="UP000595446">
    <property type="component" value="Chromosome"/>
</dbReference>
<name>A0A2G8B4S9_9MYCO</name>
<reference evidence="1 2" key="1">
    <citation type="submission" date="2020-12" db="EMBL/GenBank/DDBJ databases">
        <title>Complete genome sequence of Mycobacterium heckeshornense JCM 15655T, closely related to a pathogenic non-tuberculous mycobacterial species Mycobacterium xenopi.</title>
        <authorList>
            <person name="Yoshida M."/>
            <person name="Fukano H."/>
            <person name="Asakura T."/>
            <person name="Suzuki M."/>
            <person name="Hoshino Y."/>
        </authorList>
    </citation>
    <scope>NUCLEOTIDE SEQUENCE [LARGE SCALE GENOMIC DNA]</scope>
    <source>
        <strain evidence="1 2">JCM 15655</strain>
    </source>
</reference>
<proteinExistence type="predicted"/>
<accession>A0A2G8B4S9</accession>
<dbReference type="STRING" id="110505.ACT16_02235"/>
<dbReference type="OrthoDB" id="4689187at2"/>
<dbReference type="RefSeq" id="WP_048889809.1">
    <property type="nucleotide sequence ID" value="NZ_AP024237.1"/>
</dbReference>
<dbReference type="EMBL" id="AP024237">
    <property type="protein sequence ID" value="BCO34280.1"/>
    <property type="molecule type" value="Genomic_DNA"/>
</dbReference>
<evidence type="ECO:0000313" key="1">
    <source>
        <dbReference type="EMBL" id="BCO34280.1"/>
    </source>
</evidence>
<organism evidence="1 2">
    <name type="scientific">Mycobacterium heckeshornense</name>
    <dbReference type="NCBI Taxonomy" id="110505"/>
    <lineage>
        <taxon>Bacteria</taxon>
        <taxon>Bacillati</taxon>
        <taxon>Actinomycetota</taxon>
        <taxon>Actinomycetes</taxon>
        <taxon>Mycobacteriales</taxon>
        <taxon>Mycobacteriaceae</taxon>
        <taxon>Mycobacterium</taxon>
    </lineage>
</organism>